<name>F4R9D1_MELLP</name>
<proteinExistence type="predicted"/>
<dbReference type="AlphaFoldDB" id="F4R9D1"/>
<organism evidence="3">
    <name type="scientific">Melampsora larici-populina (strain 98AG31 / pathotype 3-4-7)</name>
    <name type="common">Poplar leaf rust fungus</name>
    <dbReference type="NCBI Taxonomy" id="747676"/>
    <lineage>
        <taxon>Eukaryota</taxon>
        <taxon>Fungi</taxon>
        <taxon>Dikarya</taxon>
        <taxon>Basidiomycota</taxon>
        <taxon>Pucciniomycotina</taxon>
        <taxon>Pucciniomycetes</taxon>
        <taxon>Pucciniales</taxon>
        <taxon>Melampsoraceae</taxon>
        <taxon>Melampsora</taxon>
    </lineage>
</organism>
<keyword evidence="3" id="KW-1185">Reference proteome</keyword>
<dbReference type="EMBL" id="GL883093">
    <property type="protein sequence ID" value="EGG10964.1"/>
    <property type="molecule type" value="Genomic_DNA"/>
</dbReference>
<accession>F4R9D1</accession>
<dbReference type="InParanoid" id="F4R9D1"/>
<evidence type="ECO:0000256" key="1">
    <source>
        <dbReference type="SAM" id="MobiDB-lite"/>
    </source>
</evidence>
<dbReference type="RefSeq" id="XP_007405566.1">
    <property type="nucleotide sequence ID" value="XM_007405504.1"/>
</dbReference>
<protein>
    <submittedName>
        <fullName evidence="2">Uncharacterized protein</fullName>
    </submittedName>
</protein>
<dbReference type="VEuPathDB" id="FungiDB:MELLADRAFT_92365"/>
<dbReference type="KEGG" id="mlr:MELLADRAFT_92365"/>
<feature type="compositionally biased region" description="Polar residues" evidence="1">
    <location>
        <begin position="21"/>
        <end position="30"/>
    </location>
</feature>
<reference evidence="3" key="1">
    <citation type="journal article" date="2011" name="Proc. Natl. Acad. Sci. U.S.A.">
        <title>Obligate biotrophy features unraveled by the genomic analysis of rust fungi.</title>
        <authorList>
            <person name="Duplessis S."/>
            <person name="Cuomo C.A."/>
            <person name="Lin Y.-C."/>
            <person name="Aerts A."/>
            <person name="Tisserant E."/>
            <person name="Veneault-Fourrey C."/>
            <person name="Joly D.L."/>
            <person name="Hacquard S."/>
            <person name="Amselem J."/>
            <person name="Cantarel B.L."/>
            <person name="Chiu R."/>
            <person name="Coutinho P.M."/>
            <person name="Feau N."/>
            <person name="Field M."/>
            <person name="Frey P."/>
            <person name="Gelhaye E."/>
            <person name="Goldberg J."/>
            <person name="Grabherr M.G."/>
            <person name="Kodira C.D."/>
            <person name="Kohler A."/>
            <person name="Kuees U."/>
            <person name="Lindquist E.A."/>
            <person name="Lucas S.M."/>
            <person name="Mago R."/>
            <person name="Mauceli E."/>
            <person name="Morin E."/>
            <person name="Murat C."/>
            <person name="Pangilinan J.L."/>
            <person name="Park R."/>
            <person name="Pearson M."/>
            <person name="Quesneville H."/>
            <person name="Rouhier N."/>
            <person name="Sakthikumar S."/>
            <person name="Salamov A.A."/>
            <person name="Schmutz J."/>
            <person name="Selles B."/>
            <person name="Shapiro H."/>
            <person name="Tanguay P."/>
            <person name="Tuskan G.A."/>
            <person name="Henrissat B."/>
            <person name="Van de Peer Y."/>
            <person name="Rouze P."/>
            <person name="Ellis J.G."/>
            <person name="Dodds P.N."/>
            <person name="Schein J.E."/>
            <person name="Zhong S."/>
            <person name="Hamelin R.C."/>
            <person name="Grigoriev I.V."/>
            <person name="Szabo L.J."/>
            <person name="Martin F."/>
        </authorList>
    </citation>
    <scope>NUCLEOTIDE SEQUENCE [LARGE SCALE GENOMIC DNA]</scope>
    <source>
        <strain evidence="3">98AG31 / pathotype 3-4-7</strain>
    </source>
</reference>
<gene>
    <name evidence="2" type="ORF">MELLADRAFT_92365</name>
</gene>
<evidence type="ECO:0000313" key="3">
    <source>
        <dbReference type="Proteomes" id="UP000001072"/>
    </source>
</evidence>
<feature type="region of interest" description="Disordered" evidence="1">
    <location>
        <begin position="1"/>
        <end position="133"/>
    </location>
</feature>
<sequence>MMSDSSFTGPFDSQGGGDGFQSPSTLTRFNSLGGASHSNAGPFDSQGGGGGLSSLQRFNSQGGVRNPNTERTTRESNCGDLTNGHRGRDHRSVSPSRRGSFCREDSSCQSLGHIATGHGGGRHQSQRPDDRTDDLPLVFAEPLVGESLIVFNAMADHYGLDDKHRTFALAHAEVFGENSQHFAGATFQSMLLMEISRLHNKIDTLANRLATGTSGASAPGPIAAQEQGAGEEQQVALPASNPTEMAYGNWKSSPKLVGLINPMALKFLWSPLLEAYTAVSNKAEGYLPNSLFNMIKKTVAKETIAFKAQYLPANRQGVEHATDTQSYATALRDAGKHGREKLHNVLLSGIHDAKSKEVVGTPVPCIKKLVKKVAVRCGTVGEEADLEAVWAATDQATRARIAYMRREAARIIVKGPKGSESVWANIDTQLALLRARRDENYAAADSSHGSFYELVFKEDKKYFPGTVWFKTIKAEQRAQDKALDFPSEEAILERMAQEAARRAGNPGSSNTGNQLVSPVSPNCPNEVGSLSVAEVQGSKPVGSSGSPTRLLPPTRAACHAACRRKPCSAVLRRNAACHPSSRCHPPGRLLTRLAGGVPERRLEAACLHGRVYGLQAALIDRL</sequence>
<dbReference type="Proteomes" id="UP000001072">
    <property type="component" value="Unassembled WGS sequence"/>
</dbReference>
<dbReference type="GeneID" id="18936220"/>
<dbReference type="HOGENOM" id="CLU_030194_1_0_1"/>
<evidence type="ECO:0000313" key="2">
    <source>
        <dbReference type="EMBL" id="EGG10964.1"/>
    </source>
</evidence>
<feature type="compositionally biased region" description="Polar residues" evidence="1">
    <location>
        <begin position="57"/>
        <end position="80"/>
    </location>
</feature>